<sequence length="126" mass="14165">MPDQPVLKPVPGTLHTFDVYRMPVRFEEDKTRSRNHYVTCIVVDVDGDGGVAVKLTSNPKWDGIGDIQLRDWKQAGLTHATTARCAQLVRFKREDLQGYTGTLSREDAVRLTKALTSIPPDESVWL</sequence>
<dbReference type="OrthoDB" id="1797254at2"/>
<protein>
    <recommendedName>
        <fullName evidence="3">Growth inhibitor PemK</fullName>
    </recommendedName>
</protein>
<dbReference type="RefSeq" id="WP_100512283.1">
    <property type="nucleotide sequence ID" value="NZ_JAFEJQ010000007.1"/>
</dbReference>
<comment type="caution">
    <text evidence="1">The sequence shown here is derived from an EMBL/GenBank/DDBJ whole genome shotgun (WGS) entry which is preliminary data.</text>
</comment>
<dbReference type="AlphaFoldDB" id="A0A2M9HG15"/>
<dbReference type="EMBL" id="PEBK01000002">
    <property type="protein sequence ID" value="PJM75749.1"/>
    <property type="molecule type" value="Genomic_DNA"/>
</dbReference>
<gene>
    <name evidence="1" type="ORF">CSQ87_02340</name>
</gene>
<organism evidence="1 2">
    <name type="scientific">Bifidobacterium simiarum</name>
    <dbReference type="NCBI Taxonomy" id="2045441"/>
    <lineage>
        <taxon>Bacteria</taxon>
        <taxon>Bacillati</taxon>
        <taxon>Actinomycetota</taxon>
        <taxon>Actinomycetes</taxon>
        <taxon>Bifidobacteriales</taxon>
        <taxon>Bifidobacteriaceae</taxon>
        <taxon>Bifidobacterium</taxon>
    </lineage>
</organism>
<evidence type="ECO:0008006" key="3">
    <source>
        <dbReference type="Google" id="ProtNLM"/>
    </source>
</evidence>
<accession>A0A2M9HG15</accession>
<dbReference type="SUPFAM" id="SSF50118">
    <property type="entry name" value="Cell growth inhibitor/plasmid maintenance toxic component"/>
    <property type="match status" value="1"/>
</dbReference>
<evidence type="ECO:0000313" key="2">
    <source>
        <dbReference type="Proteomes" id="UP000231451"/>
    </source>
</evidence>
<reference evidence="1 2" key="1">
    <citation type="submission" date="2017-10" db="EMBL/GenBank/DDBJ databases">
        <title>Draft genome sequences of strains TRE 1, TRE 9, TRE H and TRI 7, isolated from tamarins, belonging to four potential novel Bifidobacterium species.</title>
        <authorList>
            <person name="Mattarelli P."/>
            <person name="Modesto M."/>
            <person name="Puglisi E."/>
            <person name="Morelli L."/>
            <person name="Spezio C."/>
            <person name="Bonetti A."/>
            <person name="Sandri C."/>
        </authorList>
    </citation>
    <scope>NUCLEOTIDE SEQUENCE [LARGE SCALE GENOMIC DNA]</scope>
    <source>
        <strain evidence="2">TRI7</strain>
    </source>
</reference>
<dbReference type="Proteomes" id="UP000231451">
    <property type="component" value="Unassembled WGS sequence"/>
</dbReference>
<proteinExistence type="predicted"/>
<keyword evidence="2" id="KW-1185">Reference proteome</keyword>
<name>A0A2M9HG15_9BIFI</name>
<evidence type="ECO:0000313" key="1">
    <source>
        <dbReference type="EMBL" id="PJM75749.1"/>
    </source>
</evidence>